<evidence type="ECO:0000313" key="3">
    <source>
        <dbReference type="EMBL" id="KAF7551706.1"/>
    </source>
</evidence>
<dbReference type="Pfam" id="PF12735">
    <property type="entry name" value="IgD3_Trs65"/>
    <property type="match status" value="1"/>
</dbReference>
<feature type="domain" description="Trafficking protein particle complex II-specific subunit 65 IgD3" evidence="2">
    <location>
        <begin position="442"/>
        <end position="616"/>
    </location>
</feature>
<keyword evidence="4" id="KW-1185">Reference proteome</keyword>
<reference evidence="3" key="1">
    <citation type="submission" date="2020-03" db="EMBL/GenBank/DDBJ databases">
        <title>Draft Genome Sequence of Cylindrodendrum hubeiense.</title>
        <authorList>
            <person name="Buettner E."/>
            <person name="Kellner H."/>
        </authorList>
    </citation>
    <scope>NUCLEOTIDE SEQUENCE</scope>
    <source>
        <strain evidence="3">IHI 201604</strain>
    </source>
</reference>
<gene>
    <name evidence="3" type="ORF">G7Z17_g4839</name>
</gene>
<dbReference type="GO" id="GO:0005802">
    <property type="term" value="C:trans-Golgi network"/>
    <property type="evidence" value="ECO:0007669"/>
    <property type="project" value="TreeGrafter"/>
</dbReference>
<dbReference type="GO" id="GO:1990071">
    <property type="term" value="C:TRAPPII protein complex"/>
    <property type="evidence" value="ECO:0007669"/>
    <property type="project" value="InterPro"/>
</dbReference>
<accession>A0A9P5H825</accession>
<dbReference type="InterPro" id="IPR055420">
    <property type="entry name" value="IgD3_Trs65"/>
</dbReference>
<dbReference type="Proteomes" id="UP000722485">
    <property type="component" value="Unassembled WGS sequence"/>
</dbReference>
<dbReference type="PANTHER" id="PTHR28159:SF1">
    <property type="entry name" value="TRAFFICKING PROTEIN PARTICLE COMPLEX II-SPECIFIC SUBUNIT 65"/>
    <property type="match status" value="1"/>
</dbReference>
<dbReference type="OrthoDB" id="5345392at2759"/>
<dbReference type="EMBL" id="JAANBB010000073">
    <property type="protein sequence ID" value="KAF7551706.1"/>
    <property type="molecule type" value="Genomic_DNA"/>
</dbReference>
<sequence>MSQADTASPTPEHLTMFAPGTTFDFAEQSQLTYLIPAESKLNLEEAFKNLEPGKSIFDSIERRESLFFDETVDVLLVLKTPWIDEQALRSHLSRLVISLEAQIVNSNASSRDSLAASETIFSGNVAEVEDPFIVVDEEEGAEDDEDDDDGDEDEDEDDDEGEGAVKSTGQSIYAAWKLPVFLARPRIRLTGPSVIFSASASLKPEVSTELISRGSGYLQSGVPSGFNLLESFSSDAALDGVKPRLSALRVSRVAPVTRPQDLMNHIRAQQQLELKIFPVVHTRIRFSRPNTAPSSAAVIALLEVDFTSFFDCEVSLDKISMSIPDSVVESLNDDAGMQLPLSCVSHDHITFLYHIAPHELDVTLKNPTRDLEITISATAHIVPGRCTPSLTMSWTTNLDFTTPVNPGFTPTTGTGIQRSHRPSQLSITGLAVHPLKSPSITRPDALPALEAATTDTEAALPELGITMTFSGPSHPVHPGQVFSWTVYVVNRATENNSHPPRKLALVAVPKRRRNEVRMTRPPSIGGLRLGEKEIADAVMDDNVLHAMQKNYTVEPTEVVCLSADTRVGPLAPGACHVVELQFLALQEGIVGMEAIRVVDLGSQEHVDVRELPTMIVEPAAA</sequence>
<protein>
    <recommendedName>
        <fullName evidence="2">Trafficking protein particle complex II-specific subunit 65 IgD3 domain-containing protein</fullName>
    </recommendedName>
</protein>
<dbReference type="PANTHER" id="PTHR28159">
    <property type="entry name" value="TRAFFICKING PROTEIN PARTICLE COMPLEX II-SPECIFIC SUBUNIT 65"/>
    <property type="match status" value="1"/>
</dbReference>
<comment type="caution">
    <text evidence="3">The sequence shown here is derived from an EMBL/GenBank/DDBJ whole genome shotgun (WGS) entry which is preliminary data.</text>
</comment>
<proteinExistence type="predicted"/>
<feature type="region of interest" description="Disordered" evidence="1">
    <location>
        <begin position="137"/>
        <end position="167"/>
    </location>
</feature>
<feature type="compositionally biased region" description="Acidic residues" evidence="1">
    <location>
        <begin position="137"/>
        <end position="162"/>
    </location>
</feature>
<evidence type="ECO:0000313" key="4">
    <source>
        <dbReference type="Proteomes" id="UP000722485"/>
    </source>
</evidence>
<dbReference type="InterPro" id="IPR024662">
    <property type="entry name" value="Trs65"/>
</dbReference>
<organism evidence="3 4">
    <name type="scientific">Cylindrodendrum hubeiense</name>
    <dbReference type="NCBI Taxonomy" id="595255"/>
    <lineage>
        <taxon>Eukaryota</taxon>
        <taxon>Fungi</taxon>
        <taxon>Dikarya</taxon>
        <taxon>Ascomycota</taxon>
        <taxon>Pezizomycotina</taxon>
        <taxon>Sordariomycetes</taxon>
        <taxon>Hypocreomycetidae</taxon>
        <taxon>Hypocreales</taxon>
        <taxon>Nectriaceae</taxon>
        <taxon>Cylindrodendrum</taxon>
    </lineage>
</organism>
<evidence type="ECO:0000256" key="1">
    <source>
        <dbReference type="SAM" id="MobiDB-lite"/>
    </source>
</evidence>
<dbReference type="GO" id="GO:0006891">
    <property type="term" value="P:intra-Golgi vesicle-mediated transport"/>
    <property type="evidence" value="ECO:0007669"/>
    <property type="project" value="InterPro"/>
</dbReference>
<evidence type="ECO:0000259" key="2">
    <source>
        <dbReference type="Pfam" id="PF12735"/>
    </source>
</evidence>
<dbReference type="AlphaFoldDB" id="A0A9P5H825"/>
<name>A0A9P5H825_9HYPO</name>